<dbReference type="RefSeq" id="WP_109762486.1">
    <property type="nucleotide sequence ID" value="NZ_QGGU01000003.1"/>
</dbReference>
<dbReference type="SUPFAM" id="SSF103088">
    <property type="entry name" value="OmpA-like"/>
    <property type="match status" value="1"/>
</dbReference>
<gene>
    <name evidence="4" type="ORF">C8D97_103145</name>
</gene>
<organism evidence="4 5">
    <name type="scientific">Pleionea mediterranea</name>
    <dbReference type="NCBI Taxonomy" id="523701"/>
    <lineage>
        <taxon>Bacteria</taxon>
        <taxon>Pseudomonadati</taxon>
        <taxon>Pseudomonadota</taxon>
        <taxon>Gammaproteobacteria</taxon>
        <taxon>Oceanospirillales</taxon>
        <taxon>Pleioneaceae</taxon>
        <taxon>Pleionea</taxon>
    </lineage>
</organism>
<dbReference type="PANTHER" id="PTHR30570:SF1">
    <property type="entry name" value="PHOSPHATE-BINDING PROTEIN PSTS"/>
    <property type="match status" value="1"/>
</dbReference>
<dbReference type="InterPro" id="IPR050811">
    <property type="entry name" value="Phosphate_ABC_transporter"/>
</dbReference>
<feature type="domain" description="PBP" evidence="3">
    <location>
        <begin position="90"/>
        <end position="311"/>
    </location>
</feature>
<name>A0A316FXK1_9GAMM</name>
<proteinExistence type="predicted"/>
<dbReference type="AlphaFoldDB" id="A0A316FXK1"/>
<feature type="signal peptide" evidence="2">
    <location>
        <begin position="1"/>
        <end position="24"/>
    </location>
</feature>
<dbReference type="PANTHER" id="PTHR30570">
    <property type="entry name" value="PERIPLASMIC PHOSPHATE BINDING COMPONENT OF PHOSPHATE ABC TRANSPORTER"/>
    <property type="match status" value="1"/>
</dbReference>
<evidence type="ECO:0000256" key="2">
    <source>
        <dbReference type="SAM" id="SignalP"/>
    </source>
</evidence>
<dbReference type="SUPFAM" id="SSF53850">
    <property type="entry name" value="Periplasmic binding protein-like II"/>
    <property type="match status" value="1"/>
</dbReference>
<sequence>MIKLRVKLTLMLLMTGLLHSQVSAQQDANWQVSQLRIHGSNTVGEKYAPLLISEFLKKQGFALIETRQSNIAVEQTILATDIEIDIETISQANRRIDVELHAHGSSTGFKDLLAGKTDIAMSSRKIKPTEQQQLAAIYPSFASGDAEHIIAYDALAIVLHPDNPVETLTLSQIAAIFSGEIADWSELGAEPGAIRVLARDNNSGTFDTFKSLVLKQFDQSLIESAERFESSKQLADTVESDSHAIGFVGISHIGNNKVLSIATEQGASGIKPDKFTIGTEDYPLSRKLYLYWPTEIDLTAAQAFVEFAMSESGQRLAKQADLISFFPTGSRPSFKGQQLLKPYANLVTFGRRLSVMLRLEDNQVDAKVRRDLQRIARYKEQNPHNRMVLAGFWDDPEFTESSQQQVKQWMHLLKKELINYKVQPWEVQGGFLPIENNDIASGKAVNRRIEVWVL</sequence>
<comment type="caution">
    <text evidence="4">The sequence shown here is derived from an EMBL/GenBank/DDBJ whole genome shotgun (WGS) entry which is preliminary data.</text>
</comment>
<dbReference type="InterPro" id="IPR024370">
    <property type="entry name" value="PBP_domain"/>
</dbReference>
<evidence type="ECO:0000256" key="1">
    <source>
        <dbReference type="ARBA" id="ARBA00022729"/>
    </source>
</evidence>
<dbReference type="Proteomes" id="UP000245790">
    <property type="component" value="Unassembled WGS sequence"/>
</dbReference>
<protein>
    <submittedName>
        <fullName evidence="4">Phosphate ABC transporter substrate-binding protein (PhoT family)</fullName>
    </submittedName>
</protein>
<accession>A0A316FXK1</accession>
<dbReference type="Gene3D" id="3.40.190.10">
    <property type="entry name" value="Periplasmic binding protein-like II"/>
    <property type="match status" value="2"/>
</dbReference>
<dbReference type="CDD" id="cd13653">
    <property type="entry name" value="PBP2_phosphate_like_1"/>
    <property type="match status" value="1"/>
</dbReference>
<evidence type="ECO:0000313" key="4">
    <source>
        <dbReference type="EMBL" id="PWK53318.1"/>
    </source>
</evidence>
<evidence type="ECO:0000313" key="5">
    <source>
        <dbReference type="Proteomes" id="UP000245790"/>
    </source>
</evidence>
<reference evidence="4 5" key="1">
    <citation type="submission" date="2018-05" db="EMBL/GenBank/DDBJ databases">
        <title>Genomic Encyclopedia of Type Strains, Phase IV (KMG-IV): sequencing the most valuable type-strain genomes for metagenomic binning, comparative biology and taxonomic classification.</title>
        <authorList>
            <person name="Goeker M."/>
        </authorList>
    </citation>
    <scope>NUCLEOTIDE SEQUENCE [LARGE SCALE GENOMIC DNA]</scope>
    <source>
        <strain evidence="4 5">DSM 25350</strain>
    </source>
</reference>
<dbReference type="Pfam" id="PF12849">
    <property type="entry name" value="PBP_like_2"/>
    <property type="match status" value="1"/>
</dbReference>
<dbReference type="InterPro" id="IPR036737">
    <property type="entry name" value="OmpA-like_sf"/>
</dbReference>
<dbReference type="OrthoDB" id="9790048at2"/>
<dbReference type="EMBL" id="QGGU01000003">
    <property type="protein sequence ID" value="PWK53318.1"/>
    <property type="molecule type" value="Genomic_DNA"/>
</dbReference>
<feature type="chain" id="PRO_5016351463" evidence="2">
    <location>
        <begin position="25"/>
        <end position="454"/>
    </location>
</feature>
<keyword evidence="5" id="KW-1185">Reference proteome</keyword>
<evidence type="ECO:0000259" key="3">
    <source>
        <dbReference type="Pfam" id="PF12849"/>
    </source>
</evidence>
<keyword evidence="1 2" id="KW-0732">Signal</keyword>